<gene>
    <name evidence="2" type="ORF">A0U89_14900</name>
    <name evidence="3" type="ORF">A0U89_15005</name>
</gene>
<dbReference type="AlphaFoldDB" id="A0A1D8UY38"/>
<evidence type="ECO:0000256" key="1">
    <source>
        <dbReference type="SAM" id="MobiDB-lite"/>
    </source>
</evidence>
<sequence>MTMPILTGCAFHQDLSRAKRHRCRQPGDHRRSRRAKFMTPSPSMHRISNGRRNANGGLLCAST</sequence>
<dbReference type="Proteomes" id="UP000179145">
    <property type="component" value="Plasmid pKB14400_1"/>
</dbReference>
<geneLocation type="plasmid" evidence="3">
    <name>pKB14400_2</name>
</geneLocation>
<dbReference type="EMBL" id="CP014675">
    <property type="protein sequence ID" value="AOX18574.1"/>
    <property type="molecule type" value="Genomic_DNA"/>
</dbReference>
<reference evidence="3" key="2">
    <citation type="submission" date="2016-03" db="EMBL/GenBank/DDBJ databases">
        <authorList>
            <person name="Ploux O."/>
        </authorList>
    </citation>
    <scope>NUCLEOTIDE SEQUENCE</scope>
    <source>
        <strain evidence="3">DSM 14400</strain>
        <plasmid evidence="2">pKB14400_1</plasmid>
        <plasmid evidence="3">pKB14400_2</plasmid>
    </source>
</reference>
<evidence type="ECO:0000313" key="3">
    <source>
        <dbReference type="EMBL" id="AOX18618.1"/>
    </source>
</evidence>
<dbReference type="EMBL" id="CP014676">
    <property type="protein sequence ID" value="AOX18618.1"/>
    <property type="molecule type" value="Genomic_DNA"/>
</dbReference>
<geneLocation type="plasmid" evidence="2">
    <name>pKB14400_1</name>
</geneLocation>
<organism evidence="3 4">
    <name type="scientific">Kozakia baliensis</name>
    <dbReference type="NCBI Taxonomy" id="153496"/>
    <lineage>
        <taxon>Bacteria</taxon>
        <taxon>Pseudomonadati</taxon>
        <taxon>Pseudomonadota</taxon>
        <taxon>Alphaproteobacteria</taxon>
        <taxon>Acetobacterales</taxon>
        <taxon>Acetobacteraceae</taxon>
        <taxon>Kozakia</taxon>
    </lineage>
</organism>
<keyword evidence="4" id="KW-1185">Reference proteome</keyword>
<protein>
    <submittedName>
        <fullName evidence="3">Uncharacterized protein</fullName>
    </submittedName>
</protein>
<proteinExistence type="predicted"/>
<feature type="region of interest" description="Disordered" evidence="1">
    <location>
        <begin position="17"/>
        <end position="63"/>
    </location>
</feature>
<dbReference type="Proteomes" id="UP000179145">
    <property type="component" value="Plasmid pKB14400_2"/>
</dbReference>
<keyword evidence="3" id="KW-0614">Plasmid</keyword>
<evidence type="ECO:0000313" key="2">
    <source>
        <dbReference type="EMBL" id="AOX18574.1"/>
    </source>
</evidence>
<accession>A0A1D8UY38</accession>
<dbReference type="KEGG" id="kba:A0U89_15005"/>
<evidence type="ECO:0000313" key="4">
    <source>
        <dbReference type="Proteomes" id="UP000179145"/>
    </source>
</evidence>
<geneLocation type="plasmid" evidence="4">
    <name>pkb14400_1</name>
</geneLocation>
<reference evidence="3 4" key="1">
    <citation type="journal article" date="2016" name="Microb. Cell Fact.">
        <title>Dissection of exopolysaccharide biosynthesis in Kozakia baliensis.</title>
        <authorList>
            <person name="Brandt J.U."/>
            <person name="Jakob F."/>
            <person name="Behr J."/>
            <person name="Geissler A.J."/>
            <person name="Vogel R.F."/>
        </authorList>
    </citation>
    <scope>NUCLEOTIDE SEQUENCE [LARGE SCALE GENOMIC DNA]</scope>
    <source>
        <strain evidence="3 4">DSM 14400</strain>
        <plasmid evidence="2">pKB14400_1</plasmid>
        <plasmid evidence="3">pKB14400_2</plasmid>
        <plasmid evidence="4">Plasmid pkb14400_1</plasmid>
        <plasmid evidence="4">Plasmid pkb14400_2</plasmid>
    </source>
</reference>
<feature type="compositionally biased region" description="Basic residues" evidence="1">
    <location>
        <begin position="18"/>
        <end position="36"/>
    </location>
</feature>
<geneLocation type="plasmid" evidence="4">
    <name>pkb14400_2</name>
</geneLocation>
<name>A0A1D8UY38_9PROT</name>
<dbReference type="KEGG" id="kba:A0U89_14900"/>